<organism evidence="2 3">
    <name type="scientific">Liparis tanakae</name>
    <name type="common">Tanaka's snailfish</name>
    <dbReference type="NCBI Taxonomy" id="230148"/>
    <lineage>
        <taxon>Eukaryota</taxon>
        <taxon>Metazoa</taxon>
        <taxon>Chordata</taxon>
        <taxon>Craniata</taxon>
        <taxon>Vertebrata</taxon>
        <taxon>Euteleostomi</taxon>
        <taxon>Actinopterygii</taxon>
        <taxon>Neopterygii</taxon>
        <taxon>Teleostei</taxon>
        <taxon>Neoteleostei</taxon>
        <taxon>Acanthomorphata</taxon>
        <taxon>Eupercaria</taxon>
        <taxon>Perciformes</taxon>
        <taxon>Cottioidei</taxon>
        <taxon>Cottales</taxon>
        <taxon>Liparidae</taxon>
        <taxon>Liparis</taxon>
    </lineage>
</organism>
<keyword evidence="3" id="KW-1185">Reference proteome</keyword>
<evidence type="ECO:0000256" key="1">
    <source>
        <dbReference type="SAM" id="MobiDB-lite"/>
    </source>
</evidence>
<dbReference type="EMBL" id="SRLO01000086">
    <property type="protein sequence ID" value="TNN77146.1"/>
    <property type="molecule type" value="Genomic_DNA"/>
</dbReference>
<comment type="caution">
    <text evidence="2">The sequence shown here is derived from an EMBL/GenBank/DDBJ whole genome shotgun (WGS) entry which is preliminary data.</text>
</comment>
<feature type="compositionally biased region" description="Low complexity" evidence="1">
    <location>
        <begin position="35"/>
        <end position="50"/>
    </location>
</feature>
<protein>
    <submittedName>
        <fullName evidence="2">Uncharacterized protein</fullName>
    </submittedName>
</protein>
<dbReference type="AlphaFoldDB" id="A0A4Z2IGQ7"/>
<accession>A0A4Z2IGQ7</accession>
<sequence>MALPQRVWLMGRVNRSAGAGDKPPAGFHIRWAASIGGEPAPGGAEPNTEPTRAHWHGGAESLAAAAAVPASTMSEARAN</sequence>
<name>A0A4Z2IGQ7_9TELE</name>
<feature type="region of interest" description="Disordered" evidence="1">
    <location>
        <begin position="35"/>
        <end position="58"/>
    </location>
</feature>
<dbReference type="Proteomes" id="UP000314294">
    <property type="component" value="Unassembled WGS sequence"/>
</dbReference>
<evidence type="ECO:0000313" key="3">
    <source>
        <dbReference type="Proteomes" id="UP000314294"/>
    </source>
</evidence>
<evidence type="ECO:0000313" key="2">
    <source>
        <dbReference type="EMBL" id="TNN77146.1"/>
    </source>
</evidence>
<reference evidence="2 3" key="1">
    <citation type="submission" date="2019-03" db="EMBL/GenBank/DDBJ databases">
        <title>First draft genome of Liparis tanakae, snailfish: a comprehensive survey of snailfish specific genes.</title>
        <authorList>
            <person name="Kim W."/>
            <person name="Song I."/>
            <person name="Jeong J.-H."/>
            <person name="Kim D."/>
            <person name="Kim S."/>
            <person name="Ryu S."/>
            <person name="Song J.Y."/>
            <person name="Lee S.K."/>
        </authorList>
    </citation>
    <scope>NUCLEOTIDE SEQUENCE [LARGE SCALE GENOMIC DNA]</scope>
    <source>
        <tissue evidence="2">Muscle</tissue>
    </source>
</reference>
<gene>
    <name evidence="2" type="ORF">EYF80_012615</name>
</gene>
<proteinExistence type="predicted"/>